<evidence type="ECO:0000259" key="5">
    <source>
        <dbReference type="Pfam" id="PF13439"/>
    </source>
</evidence>
<feature type="domain" description="Glycosyltransferase subfamily 4-like N-terminal" evidence="5">
    <location>
        <begin position="15"/>
        <end position="210"/>
    </location>
</feature>
<keyword evidence="2" id="KW-0328">Glycosyltransferase</keyword>
<dbReference type="Pfam" id="PF00534">
    <property type="entry name" value="Glycos_transf_1"/>
    <property type="match status" value="1"/>
</dbReference>
<organism evidence="6 7">
    <name type="scientific">Lyngbya aestuarii BL J</name>
    <dbReference type="NCBI Taxonomy" id="1348334"/>
    <lineage>
        <taxon>Bacteria</taxon>
        <taxon>Bacillati</taxon>
        <taxon>Cyanobacteriota</taxon>
        <taxon>Cyanophyceae</taxon>
        <taxon>Oscillatoriophycideae</taxon>
        <taxon>Oscillatoriales</taxon>
        <taxon>Microcoleaceae</taxon>
        <taxon>Lyngbya</taxon>
    </lineage>
</organism>
<keyword evidence="7" id="KW-1185">Reference proteome</keyword>
<evidence type="ECO:0000256" key="3">
    <source>
        <dbReference type="ARBA" id="ARBA00022679"/>
    </source>
</evidence>
<dbReference type="PANTHER" id="PTHR12526:SF640">
    <property type="entry name" value="COLANIC ACID BIOSYNTHESIS GLYCOSYLTRANSFERASE WCAL-RELATED"/>
    <property type="match status" value="1"/>
</dbReference>
<accession>U7QNL1</accession>
<evidence type="ECO:0000313" key="7">
    <source>
        <dbReference type="Proteomes" id="UP000017127"/>
    </source>
</evidence>
<dbReference type="GO" id="GO:0016757">
    <property type="term" value="F:glycosyltransferase activity"/>
    <property type="evidence" value="ECO:0007669"/>
    <property type="project" value="UniProtKB-KW"/>
</dbReference>
<sequence length="414" mass="47001">MRIAFIIGRFPSFSETFILNQITGLIDRGHQVDIYADYPKEQNKFHADIEKYHLFEHTYYRPQWSHPRTKALFKGLGLFLQNFPKAPLTLLRSLNIFQYQKEALSLRLLYGAIPILSKKPYDIIHCHFGQFGQKGIALRQIGAIQGKLITSFHGGDINSSAWYSSEGTYQELFHLGDQFTVNSNFTADRVIALGCPPEKIVKLPMGLNLSLYQFKARYLQANEPVEILTVARLVEKKGIEYSIRAVAQVLKQYPNLIYRIVGDGVLRDSLEQLIQELDVSKNVKILGWMTQEEVRQLYTDSHIFILSSVTATDGDKEGQGLVLQEAQAMGLPVLSTIHNGIPDGVLDGKSGFLVPEKDVDALAEKLTDLIRNPEQWLEMGRVGRAFIEENYDINKLNDQLVNIYSKLIVKNIKT</sequence>
<dbReference type="PATRIC" id="fig|1348334.3.peg.1970"/>
<feature type="domain" description="Glycosyl transferase family 1" evidence="4">
    <location>
        <begin position="219"/>
        <end position="383"/>
    </location>
</feature>
<dbReference type="InterPro" id="IPR028098">
    <property type="entry name" value="Glyco_trans_4-like_N"/>
</dbReference>
<reference evidence="6 7" key="1">
    <citation type="journal article" date="2013" name="Front. Microbiol.">
        <title>Comparative genomic analyses of the cyanobacterium, Lyngbya aestuarii BL J, a powerful hydrogen producer.</title>
        <authorList>
            <person name="Kothari A."/>
            <person name="Vaughn M."/>
            <person name="Garcia-Pichel F."/>
        </authorList>
    </citation>
    <scope>NUCLEOTIDE SEQUENCE [LARGE SCALE GENOMIC DNA]</scope>
    <source>
        <strain evidence="6 7">BL J</strain>
    </source>
</reference>
<dbReference type="Proteomes" id="UP000017127">
    <property type="component" value="Unassembled WGS sequence"/>
</dbReference>
<dbReference type="RefSeq" id="WP_023065744.1">
    <property type="nucleotide sequence ID" value="NZ_AUZM01000015.1"/>
</dbReference>
<gene>
    <name evidence="6" type="ORF">M595_2024</name>
</gene>
<dbReference type="AlphaFoldDB" id="U7QNL1"/>
<dbReference type="Pfam" id="PF13439">
    <property type="entry name" value="Glyco_transf_4"/>
    <property type="match status" value="1"/>
</dbReference>
<comment type="similarity">
    <text evidence="1">Belongs to the glycosyltransferase group 1 family. Glycosyltransferase 4 subfamily.</text>
</comment>
<evidence type="ECO:0000259" key="4">
    <source>
        <dbReference type="Pfam" id="PF00534"/>
    </source>
</evidence>
<dbReference type="PANTHER" id="PTHR12526">
    <property type="entry name" value="GLYCOSYLTRANSFERASE"/>
    <property type="match status" value="1"/>
</dbReference>
<dbReference type="EMBL" id="AUZM01000015">
    <property type="protein sequence ID" value="ERT07981.1"/>
    <property type="molecule type" value="Genomic_DNA"/>
</dbReference>
<dbReference type="InterPro" id="IPR001296">
    <property type="entry name" value="Glyco_trans_1"/>
</dbReference>
<proteinExistence type="inferred from homology"/>
<comment type="caution">
    <text evidence="6">The sequence shown here is derived from an EMBL/GenBank/DDBJ whole genome shotgun (WGS) entry which is preliminary data.</text>
</comment>
<dbReference type="SUPFAM" id="SSF53756">
    <property type="entry name" value="UDP-Glycosyltransferase/glycogen phosphorylase"/>
    <property type="match status" value="1"/>
</dbReference>
<protein>
    <submittedName>
        <fullName evidence="6">Glycosyl transferases group 1 family protein</fullName>
    </submittedName>
</protein>
<evidence type="ECO:0000256" key="2">
    <source>
        <dbReference type="ARBA" id="ARBA00022676"/>
    </source>
</evidence>
<evidence type="ECO:0000256" key="1">
    <source>
        <dbReference type="ARBA" id="ARBA00009481"/>
    </source>
</evidence>
<dbReference type="OrthoDB" id="73743at2"/>
<dbReference type="Gene3D" id="3.40.50.2000">
    <property type="entry name" value="Glycogen Phosphorylase B"/>
    <property type="match status" value="2"/>
</dbReference>
<name>U7QNL1_9CYAN</name>
<keyword evidence="3 6" id="KW-0808">Transferase</keyword>
<evidence type="ECO:0000313" key="6">
    <source>
        <dbReference type="EMBL" id="ERT07981.1"/>
    </source>
</evidence>